<feature type="compositionally biased region" description="Basic and acidic residues" evidence="1">
    <location>
        <begin position="61"/>
        <end position="85"/>
    </location>
</feature>
<dbReference type="Proteomes" id="UP001652624">
    <property type="component" value="Chromosome 9"/>
</dbReference>
<keyword evidence="2" id="KW-1185">Reference proteome</keyword>
<evidence type="ECO:0000256" key="1">
    <source>
        <dbReference type="SAM" id="MobiDB-lite"/>
    </source>
</evidence>
<sequence length="155" mass="18251">MVLMLMGEVVVEKNSVEQGVEEEKILEEDEVEEEVVMRMNMEKEEEKEEEDEQQEEEQEKEVEKKEEERTDTKKLEHPEQLKESVETQDPCTEVQQCPSEDGEPCRQVDNDNLESPQFLQKEEPPLRVFHVQVEVDEPLDEVAVTVNLTNKQHQE</sequence>
<protein>
    <submittedName>
        <fullName evidence="3">Rho GTPase-activating protein gacV-like isoform X1</fullName>
    </submittedName>
</protein>
<accession>A0ABM3XX80</accession>
<reference evidence="3" key="1">
    <citation type="submission" date="2025-08" db="UniProtKB">
        <authorList>
            <consortium name="RefSeq"/>
        </authorList>
    </citation>
    <scope>IDENTIFICATION</scope>
</reference>
<feature type="region of interest" description="Disordered" evidence="1">
    <location>
        <begin position="15"/>
        <end position="121"/>
    </location>
</feature>
<evidence type="ECO:0000313" key="2">
    <source>
        <dbReference type="Proteomes" id="UP001652624"/>
    </source>
</evidence>
<organism evidence="2 3">
    <name type="scientific">Erinaceus europaeus</name>
    <name type="common">Western European hedgehog</name>
    <dbReference type="NCBI Taxonomy" id="9365"/>
    <lineage>
        <taxon>Eukaryota</taxon>
        <taxon>Metazoa</taxon>
        <taxon>Chordata</taxon>
        <taxon>Craniata</taxon>
        <taxon>Vertebrata</taxon>
        <taxon>Euteleostomi</taxon>
        <taxon>Mammalia</taxon>
        <taxon>Eutheria</taxon>
        <taxon>Laurasiatheria</taxon>
        <taxon>Eulipotyphla</taxon>
        <taxon>Erinaceidae</taxon>
        <taxon>Erinaceinae</taxon>
        <taxon>Erinaceus</taxon>
    </lineage>
</organism>
<feature type="compositionally biased region" description="Polar residues" evidence="1">
    <location>
        <begin position="87"/>
        <end position="98"/>
    </location>
</feature>
<dbReference type="GeneID" id="132540354"/>
<feature type="compositionally biased region" description="Acidic residues" evidence="1">
    <location>
        <begin position="43"/>
        <end position="60"/>
    </location>
</feature>
<dbReference type="RefSeq" id="XP_060053427.1">
    <property type="nucleotide sequence ID" value="XM_060197444.1"/>
</dbReference>
<gene>
    <name evidence="3" type="primary">LOC132540354</name>
</gene>
<feature type="compositionally biased region" description="Acidic residues" evidence="1">
    <location>
        <begin position="24"/>
        <end position="34"/>
    </location>
</feature>
<proteinExistence type="predicted"/>
<name>A0ABM3XX80_ERIEU</name>
<evidence type="ECO:0000313" key="3">
    <source>
        <dbReference type="RefSeq" id="XP_060053427.1"/>
    </source>
</evidence>